<dbReference type="RefSeq" id="XP_027612104.1">
    <property type="nucleotide sequence ID" value="XM_027756303.1"/>
</dbReference>
<accession>A0A401GGE1</accession>
<reference evidence="2 3" key="1">
    <citation type="journal article" date="2018" name="Sci. Rep.">
        <title>Genome sequence of the cauliflower mushroom Sparassis crispa (Hanabiratake) and its association with beneficial usage.</title>
        <authorList>
            <person name="Kiyama R."/>
            <person name="Furutani Y."/>
            <person name="Kawaguchi K."/>
            <person name="Nakanishi T."/>
        </authorList>
    </citation>
    <scope>NUCLEOTIDE SEQUENCE [LARGE SCALE GENOMIC DNA]</scope>
</reference>
<feature type="compositionally biased region" description="Basic and acidic residues" evidence="1">
    <location>
        <begin position="64"/>
        <end position="81"/>
    </location>
</feature>
<evidence type="ECO:0000313" key="3">
    <source>
        <dbReference type="Proteomes" id="UP000287166"/>
    </source>
</evidence>
<feature type="region of interest" description="Disordered" evidence="1">
    <location>
        <begin position="18"/>
        <end position="130"/>
    </location>
</feature>
<protein>
    <submittedName>
        <fullName evidence="2">Uncharacterized protein</fullName>
    </submittedName>
</protein>
<dbReference type="OrthoDB" id="2434934at2759"/>
<evidence type="ECO:0000313" key="2">
    <source>
        <dbReference type="EMBL" id="GBE81191.1"/>
    </source>
</evidence>
<feature type="compositionally biased region" description="Basic and acidic residues" evidence="1">
    <location>
        <begin position="112"/>
        <end position="122"/>
    </location>
</feature>
<dbReference type="InParanoid" id="A0A401GGE1"/>
<feature type="region of interest" description="Disordered" evidence="1">
    <location>
        <begin position="448"/>
        <end position="511"/>
    </location>
</feature>
<feature type="compositionally biased region" description="Low complexity" evidence="1">
    <location>
        <begin position="489"/>
        <end position="501"/>
    </location>
</feature>
<gene>
    <name evidence="2" type="ORF">SCP_0309180</name>
</gene>
<dbReference type="AlphaFoldDB" id="A0A401GGE1"/>
<feature type="compositionally biased region" description="Low complexity" evidence="1">
    <location>
        <begin position="49"/>
        <end position="63"/>
    </location>
</feature>
<dbReference type="EMBL" id="BFAD01000003">
    <property type="protein sequence ID" value="GBE81191.1"/>
    <property type="molecule type" value="Genomic_DNA"/>
</dbReference>
<organism evidence="2 3">
    <name type="scientific">Sparassis crispa</name>
    <dbReference type="NCBI Taxonomy" id="139825"/>
    <lineage>
        <taxon>Eukaryota</taxon>
        <taxon>Fungi</taxon>
        <taxon>Dikarya</taxon>
        <taxon>Basidiomycota</taxon>
        <taxon>Agaricomycotina</taxon>
        <taxon>Agaricomycetes</taxon>
        <taxon>Polyporales</taxon>
        <taxon>Sparassidaceae</taxon>
        <taxon>Sparassis</taxon>
    </lineage>
</organism>
<keyword evidence="3" id="KW-1185">Reference proteome</keyword>
<feature type="compositionally biased region" description="Polar residues" evidence="1">
    <location>
        <begin position="502"/>
        <end position="511"/>
    </location>
</feature>
<dbReference type="Proteomes" id="UP000287166">
    <property type="component" value="Unassembled WGS sequence"/>
</dbReference>
<dbReference type="GeneID" id="38778108"/>
<proteinExistence type="predicted"/>
<feature type="compositionally biased region" description="Polar residues" evidence="1">
    <location>
        <begin position="20"/>
        <end position="32"/>
    </location>
</feature>
<name>A0A401GGE1_9APHY</name>
<comment type="caution">
    <text evidence="2">The sequence shown here is derived from an EMBL/GenBank/DDBJ whole genome shotgun (WGS) entry which is preliminary data.</text>
</comment>
<sequence>MSPVYLHTRRVFFFRSRSSTKGSAPTESNGAATVTPAVTDLPSHAGDIPEAAQSPPAPAADALKPADHDEKGSSRPTDNGRRRFTWLAASFASKTSNDDEAKSPPTKLSAGQEKKEGHKLTDAADATPPLIRTRSQERARQSAMVLRDVIVGPSSLVPVKAKKSNAAELEKAKAQLLQPKTANKVIEQLRQLPSSDEAVGTTPSGEAVAAPPKGPIHAVCLLYTDKEAHEKHFAKLVQSMPSTEGAETAPAATVERVHVESQEIASVVTAPLTQLRMVFSEINVESLMQMDLGIGEPGDGPGILSGAVPTAETIINGVEQITPQLMALGYATGKAVLPDHTGIYPPTDRMSVITYWWGFEVVMPRPSIAYLQNVPSVAHAVMNFLTALAIVQGGVREILPFVRYISQFVDTEFKMIKEQDKGKGVICAATWIMPAALVPRPWDFSQPPAKVTQPSVTAPADITASDTPVDPATSIPQGPVPIPAQTETDVPVPSAPSDVPPTGNTVPLSSPNPAYIAPASAIPVSEKAGEALSIEKPSAAEVPAIAVAA</sequence>
<evidence type="ECO:0000256" key="1">
    <source>
        <dbReference type="SAM" id="MobiDB-lite"/>
    </source>
</evidence>